<name>A0A2S8G607_9BACT</name>
<evidence type="ECO:0000313" key="1">
    <source>
        <dbReference type="EMBL" id="PQO39594.1"/>
    </source>
</evidence>
<gene>
    <name evidence="1" type="ORF">C5Y83_02285</name>
</gene>
<evidence type="ECO:0000313" key="2">
    <source>
        <dbReference type="Proteomes" id="UP000238322"/>
    </source>
</evidence>
<dbReference type="Proteomes" id="UP000238322">
    <property type="component" value="Unassembled WGS sequence"/>
</dbReference>
<dbReference type="PROSITE" id="PS51257">
    <property type="entry name" value="PROKAR_LIPOPROTEIN"/>
    <property type="match status" value="1"/>
</dbReference>
<organism evidence="1 2">
    <name type="scientific">Blastopirellula marina</name>
    <dbReference type="NCBI Taxonomy" id="124"/>
    <lineage>
        <taxon>Bacteria</taxon>
        <taxon>Pseudomonadati</taxon>
        <taxon>Planctomycetota</taxon>
        <taxon>Planctomycetia</taxon>
        <taxon>Pirellulales</taxon>
        <taxon>Pirellulaceae</taxon>
        <taxon>Blastopirellula</taxon>
    </lineage>
</organism>
<accession>A0A2S8G607</accession>
<sequence length="138" mass="14917">MLMFVPRSFLTGSVIACFMLTGCGTSGDGLTRFPVSGTVTYQGQPIEEGKLVLLPTMNETGGGPTQVIMIAEGRFDGESTPGHKRVEFYASWPNGKTITLEDGRHVPDTDTLPPSCNVNSKLELDVKAEPNVNLNWDL</sequence>
<reference evidence="1 2" key="1">
    <citation type="submission" date="2018-02" db="EMBL/GenBank/DDBJ databases">
        <title>Comparative genomes isolates from brazilian mangrove.</title>
        <authorList>
            <person name="Araujo J.E."/>
            <person name="Taketani R.G."/>
            <person name="Silva M.C.P."/>
            <person name="Loureco M.V."/>
            <person name="Andreote F.D."/>
        </authorList>
    </citation>
    <scope>NUCLEOTIDE SEQUENCE [LARGE SCALE GENOMIC DNA]</scope>
    <source>
        <strain evidence="1 2">Hex-1 MGV</strain>
    </source>
</reference>
<dbReference type="EMBL" id="PUHY01000004">
    <property type="protein sequence ID" value="PQO39594.1"/>
    <property type="molecule type" value="Genomic_DNA"/>
</dbReference>
<protein>
    <recommendedName>
        <fullName evidence="3">Carboxypeptidase regulatory-like domain-containing protein</fullName>
    </recommendedName>
</protein>
<comment type="caution">
    <text evidence="1">The sequence shown here is derived from an EMBL/GenBank/DDBJ whole genome shotgun (WGS) entry which is preliminary data.</text>
</comment>
<dbReference type="AlphaFoldDB" id="A0A2S8G607"/>
<proteinExistence type="predicted"/>
<evidence type="ECO:0008006" key="3">
    <source>
        <dbReference type="Google" id="ProtNLM"/>
    </source>
</evidence>